<sequence length="553" mass="61543">MNKYLISLLFIFLGLIQFVHAQDRYVVFYKYKPQSSFSLDRPSEFLTDRALLRRNREGVSPDSTDLPVSDVYIDQVREHAISILYQTKWLNASLIVAESESIKTIEQLPFVDKVEMVAKGYNPQPNERIEIPALESKIKKFIPLEEATSRTLKTEELPSDFQNSLLGIHKMHEEGFKGEGIRIAVFDVGFPAVNTVSAFSQLINNGQIIDQKDFVRPWNDNVFTDYQHGTNVLSLIGAMEEGAYVSGAPNAEYFLAMTEELATEYRIEEFNWLRAAEYADSIGVDIINSSLGYYDFDDPSMNYSYEDLDGKTTIITQAANFASEKGVLVINSVGNYGPNEPSLVAPSDSPEVLAIGSVNQDMAVSNFSSRGPASDGRVKPDLAAFGNGVSLIRTNGSIGPGSGTSFAAPQIAALAAGLWQARPDWTRKELIDNLLRSASNYDNPDNAIGYGIPDFYKAYYGEILSVEEKDENVSWKIYPNPVIGNDLKIHFGTNLKANFTLLDPSGKIISTLQLERNSNKNPFEVSLDAIPSGFFIVQMQDGTDIKRQKLIRY</sequence>
<keyword evidence="4 5" id="KW-0720">Serine protease</keyword>
<dbReference type="InterPro" id="IPR015500">
    <property type="entry name" value="Peptidase_S8_subtilisin-rel"/>
</dbReference>
<feature type="active site" description="Charge relay system" evidence="5">
    <location>
        <position position="228"/>
    </location>
</feature>
<dbReference type="CDD" id="cd07493">
    <property type="entry name" value="Peptidases_S8_9"/>
    <property type="match status" value="1"/>
</dbReference>
<evidence type="ECO:0000256" key="2">
    <source>
        <dbReference type="ARBA" id="ARBA00022670"/>
    </source>
</evidence>
<dbReference type="Gene3D" id="3.40.50.200">
    <property type="entry name" value="Peptidase S8/S53 domain"/>
    <property type="match status" value="1"/>
</dbReference>
<dbReference type="PROSITE" id="PS51892">
    <property type="entry name" value="SUBTILASE"/>
    <property type="match status" value="1"/>
</dbReference>
<comment type="similarity">
    <text evidence="1 5">Belongs to the peptidase S8 family.</text>
</comment>
<dbReference type="PRINTS" id="PR00723">
    <property type="entry name" value="SUBTILISIN"/>
</dbReference>
<evidence type="ECO:0000313" key="9">
    <source>
        <dbReference type="Proteomes" id="UP001206788"/>
    </source>
</evidence>
<evidence type="ECO:0000259" key="7">
    <source>
        <dbReference type="Pfam" id="PF18962"/>
    </source>
</evidence>
<name>A0ABT2G331_9BACT</name>
<dbReference type="InterPro" id="IPR050131">
    <property type="entry name" value="Peptidase_S8_subtilisin-like"/>
</dbReference>
<keyword evidence="9" id="KW-1185">Reference proteome</keyword>
<proteinExistence type="inferred from homology"/>
<feature type="active site" description="Charge relay system" evidence="5">
    <location>
        <position position="405"/>
    </location>
</feature>
<reference evidence="8 9" key="1">
    <citation type="submission" date="2022-08" db="EMBL/GenBank/DDBJ databases">
        <title>Algoriphagus sp. CAU 1643 isolated from mud.</title>
        <authorList>
            <person name="Kim W."/>
        </authorList>
    </citation>
    <scope>NUCLEOTIDE SEQUENCE [LARGE SCALE GENOMIC DNA]</scope>
    <source>
        <strain evidence="8 9">CAU 1643</strain>
    </source>
</reference>
<feature type="domain" description="Peptidase S8/S53" evidence="6">
    <location>
        <begin position="178"/>
        <end position="451"/>
    </location>
</feature>
<dbReference type="RefSeq" id="WP_259413315.1">
    <property type="nucleotide sequence ID" value="NZ_JANWGH010000001.1"/>
</dbReference>
<dbReference type="Pfam" id="PF18962">
    <property type="entry name" value="Por_Secre_tail"/>
    <property type="match status" value="1"/>
</dbReference>
<dbReference type="SUPFAM" id="SSF52743">
    <property type="entry name" value="Subtilisin-like"/>
    <property type="match status" value="1"/>
</dbReference>
<feature type="domain" description="Secretion system C-terminal sorting" evidence="7">
    <location>
        <begin position="477"/>
        <end position="551"/>
    </location>
</feature>
<evidence type="ECO:0000256" key="5">
    <source>
        <dbReference type="PROSITE-ProRule" id="PRU01240"/>
    </source>
</evidence>
<dbReference type="InterPro" id="IPR000209">
    <property type="entry name" value="Peptidase_S8/S53_dom"/>
</dbReference>
<protein>
    <submittedName>
        <fullName evidence="8">S8 family serine peptidase</fullName>
    </submittedName>
</protein>
<evidence type="ECO:0000256" key="4">
    <source>
        <dbReference type="ARBA" id="ARBA00022825"/>
    </source>
</evidence>
<dbReference type="InterPro" id="IPR023828">
    <property type="entry name" value="Peptidase_S8_Ser-AS"/>
</dbReference>
<dbReference type="Proteomes" id="UP001206788">
    <property type="component" value="Unassembled WGS sequence"/>
</dbReference>
<organism evidence="8 9">
    <name type="scientific">Algoriphagus limi</name>
    <dbReference type="NCBI Taxonomy" id="2975273"/>
    <lineage>
        <taxon>Bacteria</taxon>
        <taxon>Pseudomonadati</taxon>
        <taxon>Bacteroidota</taxon>
        <taxon>Cytophagia</taxon>
        <taxon>Cytophagales</taxon>
        <taxon>Cyclobacteriaceae</taxon>
        <taxon>Algoriphagus</taxon>
    </lineage>
</organism>
<dbReference type="PANTHER" id="PTHR43806:SF67">
    <property type="entry name" value="EGF-LIKE DOMAIN-CONTAINING PROTEIN"/>
    <property type="match status" value="1"/>
</dbReference>
<comment type="caution">
    <text evidence="8">The sequence shown here is derived from an EMBL/GenBank/DDBJ whole genome shotgun (WGS) entry which is preliminary data.</text>
</comment>
<dbReference type="PROSITE" id="PS00138">
    <property type="entry name" value="SUBTILASE_SER"/>
    <property type="match status" value="1"/>
</dbReference>
<keyword evidence="2 5" id="KW-0645">Protease</keyword>
<accession>A0ABT2G331</accession>
<dbReference type="InterPro" id="IPR017317">
    <property type="entry name" value="Pept_S8_subtilisin_bacteroid-2"/>
</dbReference>
<evidence type="ECO:0000256" key="3">
    <source>
        <dbReference type="ARBA" id="ARBA00022801"/>
    </source>
</evidence>
<dbReference type="PIRSF" id="PIRSF037903">
    <property type="entry name" value="Subtilisin_rel_GFO_2223"/>
    <property type="match status" value="1"/>
</dbReference>
<gene>
    <name evidence="8" type="ORF">NY014_04350</name>
</gene>
<dbReference type="PANTHER" id="PTHR43806">
    <property type="entry name" value="PEPTIDASE S8"/>
    <property type="match status" value="1"/>
</dbReference>
<feature type="active site" description="Charge relay system" evidence="5">
    <location>
        <position position="187"/>
    </location>
</feature>
<dbReference type="Pfam" id="PF00082">
    <property type="entry name" value="Peptidase_S8"/>
    <property type="match status" value="1"/>
</dbReference>
<keyword evidence="3 5" id="KW-0378">Hydrolase</keyword>
<evidence type="ECO:0000259" key="6">
    <source>
        <dbReference type="Pfam" id="PF00082"/>
    </source>
</evidence>
<dbReference type="InterPro" id="IPR026444">
    <property type="entry name" value="Secre_tail"/>
</dbReference>
<evidence type="ECO:0000313" key="8">
    <source>
        <dbReference type="EMBL" id="MCS5489645.1"/>
    </source>
</evidence>
<dbReference type="NCBIfam" id="TIGR04183">
    <property type="entry name" value="Por_Secre_tail"/>
    <property type="match status" value="1"/>
</dbReference>
<dbReference type="EMBL" id="JANWGH010000001">
    <property type="protein sequence ID" value="MCS5489645.1"/>
    <property type="molecule type" value="Genomic_DNA"/>
</dbReference>
<dbReference type="InterPro" id="IPR036852">
    <property type="entry name" value="Peptidase_S8/S53_dom_sf"/>
</dbReference>
<evidence type="ECO:0000256" key="1">
    <source>
        <dbReference type="ARBA" id="ARBA00011073"/>
    </source>
</evidence>